<evidence type="ECO:0000313" key="2">
    <source>
        <dbReference type="Proteomes" id="UP000054653"/>
    </source>
</evidence>
<dbReference type="Proteomes" id="UP000054653">
    <property type="component" value="Unassembled WGS sequence"/>
</dbReference>
<reference evidence="1 2" key="1">
    <citation type="submission" date="2015-01" db="EMBL/GenBank/DDBJ databases">
        <title>Evolution of Trichinella species and genotypes.</title>
        <authorList>
            <person name="Korhonen P.K."/>
            <person name="Edoardo P."/>
            <person name="Giuseppe L.R."/>
            <person name="Gasser R.B."/>
        </authorList>
    </citation>
    <scope>NUCLEOTIDE SEQUENCE [LARGE SCALE GENOMIC DNA]</scope>
    <source>
        <strain evidence="1">ISS120</strain>
    </source>
</reference>
<dbReference type="EMBL" id="JYDI01000100">
    <property type="protein sequence ID" value="KRY52714.1"/>
    <property type="molecule type" value="Genomic_DNA"/>
</dbReference>
<proteinExistence type="predicted"/>
<dbReference type="OrthoDB" id="5920537at2759"/>
<keyword evidence="2" id="KW-1185">Reference proteome</keyword>
<name>A0A0V1CTU9_TRIBR</name>
<protein>
    <submittedName>
        <fullName evidence="1">Uncharacterized protein</fullName>
    </submittedName>
</protein>
<comment type="caution">
    <text evidence="1">The sequence shown here is derived from an EMBL/GenBank/DDBJ whole genome shotgun (WGS) entry which is preliminary data.</text>
</comment>
<sequence>MRVQLRLVEWRPFFIEKLVYESWNVQIARLLCAWLTGRRATFIHACRLYVFVPMNQTCLARAELVLPPPPPAWAAFIQLFYYSTCISPSVMHTNINIAMIDRSISRRLDQFLHSLSDRFDFNKISSFHYEISHINSAGCILKAFLTLKRHREYFLIKVSRRKILKSGKFSKISNGQRGISFWRARQLSVQPFDFSSAFAPVSSSVLSVYNTDVMEYAWERRLAIVQPDTWYLEADSMRKNHQKSGRLT</sequence>
<dbReference type="AlphaFoldDB" id="A0A0V1CTU9"/>
<organism evidence="1 2">
    <name type="scientific">Trichinella britovi</name>
    <name type="common">Parasitic roundworm</name>
    <dbReference type="NCBI Taxonomy" id="45882"/>
    <lineage>
        <taxon>Eukaryota</taxon>
        <taxon>Metazoa</taxon>
        <taxon>Ecdysozoa</taxon>
        <taxon>Nematoda</taxon>
        <taxon>Enoplea</taxon>
        <taxon>Dorylaimia</taxon>
        <taxon>Trichinellida</taxon>
        <taxon>Trichinellidae</taxon>
        <taxon>Trichinella</taxon>
    </lineage>
</organism>
<evidence type="ECO:0000313" key="1">
    <source>
        <dbReference type="EMBL" id="KRY52714.1"/>
    </source>
</evidence>
<gene>
    <name evidence="1" type="ORF">T03_12167</name>
</gene>
<accession>A0A0V1CTU9</accession>